<gene>
    <name evidence="1" type="ORF">BSAL_15215</name>
</gene>
<dbReference type="Proteomes" id="UP000051952">
    <property type="component" value="Unassembled WGS sequence"/>
</dbReference>
<keyword evidence="2" id="KW-1185">Reference proteome</keyword>
<dbReference type="EMBL" id="CYKH01001636">
    <property type="protein sequence ID" value="CUG88397.1"/>
    <property type="molecule type" value="Genomic_DNA"/>
</dbReference>
<protein>
    <submittedName>
        <fullName evidence="1">Uncharacterized protein</fullName>
    </submittedName>
</protein>
<organism evidence="1 2">
    <name type="scientific">Bodo saltans</name>
    <name type="common">Flagellated protozoan</name>
    <dbReference type="NCBI Taxonomy" id="75058"/>
    <lineage>
        <taxon>Eukaryota</taxon>
        <taxon>Discoba</taxon>
        <taxon>Euglenozoa</taxon>
        <taxon>Kinetoplastea</taxon>
        <taxon>Metakinetoplastina</taxon>
        <taxon>Eubodonida</taxon>
        <taxon>Bodonidae</taxon>
        <taxon>Bodo</taxon>
    </lineage>
</organism>
<evidence type="ECO:0000313" key="1">
    <source>
        <dbReference type="EMBL" id="CUG88397.1"/>
    </source>
</evidence>
<evidence type="ECO:0000313" key="2">
    <source>
        <dbReference type="Proteomes" id="UP000051952"/>
    </source>
</evidence>
<proteinExistence type="predicted"/>
<dbReference type="VEuPathDB" id="TriTrypDB:BSAL_15215"/>
<name>A0A0S4JE50_BODSA</name>
<accession>A0A0S4JE50</accession>
<dbReference type="AlphaFoldDB" id="A0A0S4JE50"/>
<sequence>MLSVCRLLRNAPKSLGGTEFLDPIRATLMGAATQRGHTEPCWVTEAQRIEFQLPVREEGEDFKINSMKRSVKVALPVPSMPSVVFTNVSDLQLPPNVDSTILQEFARSKFQQRGESSKKQLSLHKTVVGGYFSASEARVLDEHMKKSFAGGTPLRRLFAKYWVAEHELAVLGWNVREGTEFVELSPNSSLTSKFATASQGPTRVCNAQDVANSIDYSEFFRPNRRIFGLSGRAYPSLLTLAWQAQLMAPVEVGGAGFRKVDVLSKPEFLVGGTLAAFARVHAKTIAHQQLSDDSSHINIPTTTTVVVPSETTTPPVASPPRAPQHGWLCNGIDGTVAFTLVDHSGDIEQLIVAAQTTLTSAAIEAAKESRRKFREKYADRTTVQQAAGQPHI</sequence>
<reference evidence="2" key="1">
    <citation type="submission" date="2015-09" db="EMBL/GenBank/DDBJ databases">
        <authorList>
            <consortium name="Pathogen Informatics"/>
        </authorList>
    </citation>
    <scope>NUCLEOTIDE SEQUENCE [LARGE SCALE GENOMIC DNA]</scope>
    <source>
        <strain evidence="2">Lake Konstanz</strain>
    </source>
</reference>